<dbReference type="Pfam" id="PF00107">
    <property type="entry name" value="ADH_zinc_N"/>
    <property type="match status" value="1"/>
</dbReference>
<dbReference type="CDD" id="cd08234">
    <property type="entry name" value="threonine_DH_like"/>
    <property type="match status" value="1"/>
</dbReference>
<dbReference type="PROSITE" id="PS00059">
    <property type="entry name" value="ADH_ZINC"/>
    <property type="match status" value="1"/>
</dbReference>
<feature type="domain" description="Alcohol dehydrogenase-like C-terminal" evidence="6">
    <location>
        <begin position="169"/>
        <end position="289"/>
    </location>
</feature>
<evidence type="ECO:0000259" key="6">
    <source>
        <dbReference type="Pfam" id="PF00107"/>
    </source>
</evidence>
<evidence type="ECO:0000256" key="3">
    <source>
        <dbReference type="ARBA" id="ARBA00022833"/>
    </source>
</evidence>
<evidence type="ECO:0000313" key="8">
    <source>
        <dbReference type="EMBL" id="GIF23096.1"/>
    </source>
</evidence>
<dbReference type="EMBL" id="BOMY01000038">
    <property type="protein sequence ID" value="GIF23096.1"/>
    <property type="molecule type" value="Genomic_DNA"/>
</dbReference>
<sequence>MKAVVYDAPRSYAVTDIPVPPVGAGEVLIKVGQVGVCGTDLHIHEGDFNAVFPLIPGHELVGVVEQLGAGVTGLRVGEQVTVNPNVHCGHCAYCRAGRLILCANLKGYGSNFPGFFAEYVAVPQTLVFSVEGLPADTAVFTEPAGCAMHGLETLDLRPGSSVLVFGSGPTGLLLAQLIAHGGASSVTVAAPSAFKLETAAALGIDRTVQISRDDPESNIAVLKEASPDGDGYDVVVEATGSPRIGDICVPLTRNGGTVLVYGVTRNEDIVTVHPFDVFRREITIKGSFAEISSFGAAIAALRGGRAKTDGIITHRFALDDYGKALDALQNDPTVHKVVIVP</sequence>
<organism evidence="8 9">
    <name type="scientific">Paractinoplanes tereljensis</name>
    <dbReference type="NCBI Taxonomy" id="571912"/>
    <lineage>
        <taxon>Bacteria</taxon>
        <taxon>Bacillati</taxon>
        <taxon>Actinomycetota</taxon>
        <taxon>Actinomycetes</taxon>
        <taxon>Micromonosporales</taxon>
        <taxon>Micromonosporaceae</taxon>
        <taxon>Paractinoplanes</taxon>
    </lineage>
</organism>
<evidence type="ECO:0000256" key="5">
    <source>
        <dbReference type="RuleBase" id="RU361277"/>
    </source>
</evidence>
<proteinExistence type="inferred from homology"/>
<comment type="caution">
    <text evidence="8">The sequence shown here is derived from an EMBL/GenBank/DDBJ whole genome shotgun (WGS) entry which is preliminary data.</text>
</comment>
<dbReference type="PANTHER" id="PTHR43401">
    <property type="entry name" value="L-THREONINE 3-DEHYDROGENASE"/>
    <property type="match status" value="1"/>
</dbReference>
<dbReference type="SUPFAM" id="SSF50129">
    <property type="entry name" value="GroES-like"/>
    <property type="match status" value="1"/>
</dbReference>
<keyword evidence="9" id="KW-1185">Reference proteome</keyword>
<dbReference type="InterPro" id="IPR050129">
    <property type="entry name" value="Zn_alcohol_dh"/>
</dbReference>
<keyword evidence="4" id="KW-0560">Oxidoreductase</keyword>
<reference evidence="8" key="1">
    <citation type="submission" date="2021-01" db="EMBL/GenBank/DDBJ databases">
        <title>Whole genome shotgun sequence of Actinoplanes tereljensis NBRC 105297.</title>
        <authorList>
            <person name="Komaki H."/>
            <person name="Tamura T."/>
        </authorList>
    </citation>
    <scope>NUCLEOTIDE SEQUENCE</scope>
    <source>
        <strain evidence="8">NBRC 105297</strain>
    </source>
</reference>
<gene>
    <name evidence="8" type="ORF">Ate02nite_58260</name>
</gene>
<evidence type="ECO:0000256" key="1">
    <source>
        <dbReference type="ARBA" id="ARBA00001947"/>
    </source>
</evidence>
<dbReference type="InterPro" id="IPR036291">
    <property type="entry name" value="NAD(P)-bd_dom_sf"/>
</dbReference>
<feature type="domain" description="Alcohol dehydrogenase-like N-terminal" evidence="7">
    <location>
        <begin position="23"/>
        <end position="130"/>
    </location>
</feature>
<dbReference type="InterPro" id="IPR011032">
    <property type="entry name" value="GroES-like_sf"/>
</dbReference>
<keyword evidence="3 5" id="KW-0862">Zinc</keyword>
<dbReference type="InterPro" id="IPR013149">
    <property type="entry name" value="ADH-like_C"/>
</dbReference>
<dbReference type="SUPFAM" id="SSF51735">
    <property type="entry name" value="NAD(P)-binding Rossmann-fold domains"/>
    <property type="match status" value="1"/>
</dbReference>
<evidence type="ECO:0000256" key="2">
    <source>
        <dbReference type="ARBA" id="ARBA00022723"/>
    </source>
</evidence>
<dbReference type="Gene3D" id="3.90.180.10">
    <property type="entry name" value="Medium-chain alcohol dehydrogenases, catalytic domain"/>
    <property type="match status" value="1"/>
</dbReference>
<dbReference type="PANTHER" id="PTHR43401:SF2">
    <property type="entry name" value="L-THREONINE 3-DEHYDROGENASE"/>
    <property type="match status" value="1"/>
</dbReference>
<comment type="cofactor">
    <cofactor evidence="1 5">
        <name>Zn(2+)</name>
        <dbReference type="ChEBI" id="CHEBI:29105"/>
    </cofactor>
</comment>
<evidence type="ECO:0000256" key="4">
    <source>
        <dbReference type="ARBA" id="ARBA00023002"/>
    </source>
</evidence>
<dbReference type="InterPro" id="IPR013154">
    <property type="entry name" value="ADH-like_N"/>
</dbReference>
<comment type="similarity">
    <text evidence="5">Belongs to the zinc-containing alcohol dehydrogenase family.</text>
</comment>
<dbReference type="InterPro" id="IPR002328">
    <property type="entry name" value="ADH_Zn_CS"/>
</dbReference>
<dbReference type="AlphaFoldDB" id="A0A919NS95"/>
<dbReference type="Pfam" id="PF08240">
    <property type="entry name" value="ADH_N"/>
    <property type="match status" value="1"/>
</dbReference>
<dbReference type="Gene3D" id="3.40.50.720">
    <property type="entry name" value="NAD(P)-binding Rossmann-like Domain"/>
    <property type="match status" value="1"/>
</dbReference>
<protein>
    <submittedName>
        <fullName evidence="8">2-deoxy-scyllo-inosamine dehydrogenase</fullName>
    </submittedName>
</protein>
<keyword evidence="2 5" id="KW-0479">Metal-binding</keyword>
<dbReference type="GO" id="GO:0008270">
    <property type="term" value="F:zinc ion binding"/>
    <property type="evidence" value="ECO:0007669"/>
    <property type="project" value="InterPro"/>
</dbReference>
<evidence type="ECO:0000259" key="7">
    <source>
        <dbReference type="Pfam" id="PF08240"/>
    </source>
</evidence>
<dbReference type="GO" id="GO:0016491">
    <property type="term" value="F:oxidoreductase activity"/>
    <property type="evidence" value="ECO:0007669"/>
    <property type="project" value="UniProtKB-KW"/>
</dbReference>
<evidence type="ECO:0000313" key="9">
    <source>
        <dbReference type="Proteomes" id="UP000623608"/>
    </source>
</evidence>
<dbReference type="RefSeq" id="WP_203811004.1">
    <property type="nucleotide sequence ID" value="NZ_BOMY01000038.1"/>
</dbReference>
<name>A0A919NS95_9ACTN</name>
<dbReference type="Proteomes" id="UP000623608">
    <property type="component" value="Unassembled WGS sequence"/>
</dbReference>
<accession>A0A919NS95</accession>